<proteinExistence type="predicted"/>
<evidence type="ECO:0000256" key="1">
    <source>
        <dbReference type="SAM" id="MobiDB-lite"/>
    </source>
</evidence>
<evidence type="ECO:0000313" key="2">
    <source>
        <dbReference type="EMBL" id="MBL1109723.1"/>
    </source>
</evidence>
<dbReference type="Proteomes" id="UP000621386">
    <property type="component" value="Unassembled WGS sequence"/>
</dbReference>
<protein>
    <submittedName>
        <fullName evidence="2">Uncharacterized protein</fullName>
    </submittedName>
</protein>
<organism evidence="2 3">
    <name type="scientific">Streptomyces musisoli</name>
    <dbReference type="NCBI Taxonomy" id="2802280"/>
    <lineage>
        <taxon>Bacteria</taxon>
        <taxon>Bacillati</taxon>
        <taxon>Actinomycetota</taxon>
        <taxon>Actinomycetes</taxon>
        <taxon>Kitasatosporales</taxon>
        <taxon>Streptomycetaceae</taxon>
        <taxon>Streptomyces</taxon>
    </lineage>
</organism>
<keyword evidence="3" id="KW-1185">Reference proteome</keyword>
<gene>
    <name evidence="2" type="ORF">JK361_34970</name>
</gene>
<dbReference type="RefSeq" id="WP_201826125.1">
    <property type="nucleotide sequence ID" value="NZ_JAERRH010000023.1"/>
</dbReference>
<evidence type="ECO:0000313" key="3">
    <source>
        <dbReference type="Proteomes" id="UP000621386"/>
    </source>
</evidence>
<accession>A0ABS1PBM2</accession>
<sequence>MTSKIPVRGGRKGQQHRATPDDLRSYTVSPASPVTVTRADGSVETRAAKAARKTALAPRRRGPAVCAMCGGPIEGKVWVSREQGPARGKPVHSECERKAQALVAERRAAKQKERAANPKRLSLKEENRRLFAEQDRIRELRRQQSQPKKKPRDTGLK</sequence>
<dbReference type="EMBL" id="JAERRH010000023">
    <property type="protein sequence ID" value="MBL1109723.1"/>
    <property type="molecule type" value="Genomic_DNA"/>
</dbReference>
<comment type="caution">
    <text evidence="2">The sequence shown here is derived from an EMBL/GenBank/DDBJ whole genome shotgun (WGS) entry which is preliminary data.</text>
</comment>
<feature type="region of interest" description="Disordered" evidence="1">
    <location>
        <begin position="104"/>
        <end position="157"/>
    </location>
</feature>
<reference evidence="2 3" key="1">
    <citation type="submission" date="2021-01" db="EMBL/GenBank/DDBJ databases">
        <title>WGS of actinomycetes isolated from Thailand.</title>
        <authorList>
            <person name="Thawai C."/>
        </authorList>
    </citation>
    <scope>NUCLEOTIDE SEQUENCE [LARGE SCALE GENOMIC DNA]</scope>
    <source>
        <strain evidence="2 3">CH5-8</strain>
    </source>
</reference>
<feature type="compositionally biased region" description="Basic and acidic residues" evidence="1">
    <location>
        <begin position="104"/>
        <end position="142"/>
    </location>
</feature>
<name>A0ABS1PBM2_9ACTN</name>
<feature type="region of interest" description="Disordered" evidence="1">
    <location>
        <begin position="1"/>
        <end position="34"/>
    </location>
</feature>